<dbReference type="PANTHER" id="PTHR33375:SF7">
    <property type="entry name" value="CHROMOSOME 2-PARTITIONING PROTEIN PARB-RELATED"/>
    <property type="match status" value="1"/>
</dbReference>
<accession>A0ABS0PGN5</accession>
<dbReference type="EMBL" id="JACCHP010000001">
    <property type="protein sequence ID" value="MBH5396351.1"/>
    <property type="molecule type" value="Genomic_DNA"/>
</dbReference>
<evidence type="ECO:0000256" key="1">
    <source>
        <dbReference type="SAM" id="Coils"/>
    </source>
</evidence>
<gene>
    <name evidence="4" type="ORF">HZZ13_00760</name>
</gene>
<dbReference type="PANTHER" id="PTHR33375">
    <property type="entry name" value="CHROMOSOME-PARTITIONING PROTEIN PARB-RELATED"/>
    <property type="match status" value="1"/>
</dbReference>
<evidence type="ECO:0000313" key="4">
    <source>
        <dbReference type="EMBL" id="MBH5396351.1"/>
    </source>
</evidence>
<dbReference type="InterPro" id="IPR036086">
    <property type="entry name" value="ParB/Sulfiredoxin_sf"/>
</dbReference>
<comment type="caution">
    <text evidence="4">The sequence shown here is derived from an EMBL/GenBank/DDBJ whole genome shotgun (WGS) entry which is preliminary data.</text>
</comment>
<organism evidence="4 5">
    <name type="scientific">Bradyrhizobium agreste</name>
    <dbReference type="NCBI Taxonomy" id="2751811"/>
    <lineage>
        <taxon>Bacteria</taxon>
        <taxon>Pseudomonadati</taxon>
        <taxon>Pseudomonadota</taxon>
        <taxon>Alphaproteobacteria</taxon>
        <taxon>Hyphomicrobiales</taxon>
        <taxon>Nitrobacteraceae</taxon>
        <taxon>Bradyrhizobium</taxon>
    </lineage>
</organism>
<dbReference type="CDD" id="cd16406">
    <property type="entry name" value="ParB_N_like"/>
    <property type="match status" value="1"/>
</dbReference>
<feature type="coiled-coil region" evidence="1">
    <location>
        <begin position="307"/>
        <end position="354"/>
    </location>
</feature>
<feature type="region of interest" description="Disordered" evidence="2">
    <location>
        <begin position="384"/>
        <end position="412"/>
    </location>
</feature>
<dbReference type="SUPFAM" id="SSF110849">
    <property type="entry name" value="ParB/Sulfiredoxin"/>
    <property type="match status" value="1"/>
</dbReference>
<dbReference type="Pfam" id="PF02195">
    <property type="entry name" value="ParB_N"/>
    <property type="match status" value="1"/>
</dbReference>
<name>A0ABS0PGN5_9BRAD</name>
<dbReference type="Gene3D" id="1.10.10.2830">
    <property type="match status" value="1"/>
</dbReference>
<evidence type="ECO:0000313" key="5">
    <source>
        <dbReference type="Proteomes" id="UP000807370"/>
    </source>
</evidence>
<evidence type="ECO:0000259" key="3">
    <source>
        <dbReference type="SMART" id="SM00470"/>
    </source>
</evidence>
<feature type="compositionally biased region" description="Basic and acidic residues" evidence="2">
    <location>
        <begin position="384"/>
        <end position="407"/>
    </location>
</feature>
<keyword evidence="1" id="KW-0175">Coiled coil</keyword>
<dbReference type="InterPro" id="IPR003115">
    <property type="entry name" value="ParB_N"/>
</dbReference>
<dbReference type="RefSeq" id="WP_197957786.1">
    <property type="nucleotide sequence ID" value="NZ_JACCHP010000001.1"/>
</dbReference>
<dbReference type="Proteomes" id="UP000807370">
    <property type="component" value="Unassembled WGS sequence"/>
</dbReference>
<proteinExistence type="predicted"/>
<dbReference type="Gene3D" id="3.90.1530.30">
    <property type="match status" value="1"/>
</dbReference>
<keyword evidence="5" id="KW-1185">Reference proteome</keyword>
<sequence>MTKKTQPKSGSEIFVPLNMLKKSPHNVRKTGHTAAEIEGLAASIAANGMLQNLVVEPERDGEGRETGHYFVTIGEGRRLAQLLRVKRRQIKKTDLIRCVLDTEHDAHEISLAENVIRLSMHPADEFDAFALLHNEKGMAADDIAARFGVTPAVVKQRLKLAAVSPALMALYREGGMSLEQVMAFTLTNDHARQQEVWQGLGWDKGADAIRRALTEGQVDADDRRARFVGPDAYLAAGGVITRDLFDDENGGYFADPGLLDRLVLSRLEQEAQAVRAEGWAWVMVTPEFDFRATSAMRRVYPSEPELSAKAQRRMEKQEAEYRELETVADNEPMTEAMKARVDRLEAEMEALRGQPVYGPADIAAGGAFVSLGYDGGVRVERGFIRKEDEAPAAQRREREPEPSEGREGSAALPERLVAQLTAQRTAALREAVASRPDIAFIAVVHAFVASTFYFGNRVSCLDVTVRTVYLSGHAAGIDESPQGRACSDRQAELAKLLPAEVEDLWDALLGFTQEQLMRLLAHCAALTFDAVVRPGSTSSPPLKHAEALSQAVSLDMAAHWQPTAANHLGRVTKAAIVEAVREGVSEEAAAQLADLKKPAMAEAAERLLADKGWLPQVLRLTQKASARMLAA</sequence>
<dbReference type="InterPro" id="IPR050336">
    <property type="entry name" value="Chromosome_partition/occlusion"/>
</dbReference>
<evidence type="ECO:0000256" key="2">
    <source>
        <dbReference type="SAM" id="MobiDB-lite"/>
    </source>
</evidence>
<feature type="domain" description="ParB-like N-terminal" evidence="3">
    <location>
        <begin position="13"/>
        <end position="115"/>
    </location>
</feature>
<dbReference type="SMART" id="SM00470">
    <property type="entry name" value="ParB"/>
    <property type="match status" value="1"/>
</dbReference>
<reference evidence="4 5" key="1">
    <citation type="submission" date="2020-07" db="EMBL/GenBank/DDBJ databases">
        <title>Bradyrhizobium diversity isolated from nodules of indigenous legumes of Western Australia.</title>
        <authorList>
            <person name="Klepa M.S."/>
        </authorList>
    </citation>
    <scope>NUCLEOTIDE SEQUENCE [LARGE SCALE GENOMIC DNA]</scope>
    <source>
        <strain evidence="4 5">CNPSo 4010</strain>
    </source>
</reference>
<protein>
    <submittedName>
        <fullName evidence="4">ParB N-terminal domain-containing protein</fullName>
    </submittedName>
</protein>
<dbReference type="SUPFAM" id="SSF109709">
    <property type="entry name" value="KorB DNA-binding domain-like"/>
    <property type="match status" value="1"/>
</dbReference>